<dbReference type="EMBL" id="BNDY01000017">
    <property type="protein sequence ID" value="GHI41890.1"/>
    <property type="molecule type" value="Genomic_DNA"/>
</dbReference>
<evidence type="ECO:0000256" key="1">
    <source>
        <dbReference type="SAM" id="MobiDB-lite"/>
    </source>
</evidence>
<organism evidence="3 4">
    <name type="scientific">Streptomyces violascens</name>
    <dbReference type="NCBI Taxonomy" id="67381"/>
    <lineage>
        <taxon>Bacteria</taxon>
        <taxon>Bacillati</taxon>
        <taxon>Actinomycetota</taxon>
        <taxon>Actinomycetes</taxon>
        <taxon>Kitasatosporales</taxon>
        <taxon>Streptomycetaceae</taxon>
        <taxon>Streptomyces</taxon>
    </lineage>
</organism>
<evidence type="ECO:0008006" key="5">
    <source>
        <dbReference type="Google" id="ProtNLM"/>
    </source>
</evidence>
<keyword evidence="2" id="KW-0472">Membrane</keyword>
<evidence type="ECO:0000313" key="3">
    <source>
        <dbReference type="EMBL" id="GHI41890.1"/>
    </source>
</evidence>
<keyword evidence="2" id="KW-0812">Transmembrane</keyword>
<dbReference type="Proteomes" id="UP001050808">
    <property type="component" value="Unassembled WGS sequence"/>
</dbReference>
<name>A0ABQ3QXA9_9ACTN</name>
<reference evidence="3" key="1">
    <citation type="submission" date="2024-05" db="EMBL/GenBank/DDBJ databases">
        <title>Whole genome shotgun sequence of Streptomyces violascens NBRC 12920.</title>
        <authorList>
            <person name="Komaki H."/>
            <person name="Tamura T."/>
        </authorList>
    </citation>
    <scope>NUCLEOTIDE SEQUENCE</scope>
    <source>
        <strain evidence="3">NBRC 12920</strain>
    </source>
</reference>
<keyword evidence="2" id="KW-1133">Transmembrane helix</keyword>
<feature type="region of interest" description="Disordered" evidence="1">
    <location>
        <begin position="140"/>
        <end position="166"/>
    </location>
</feature>
<feature type="region of interest" description="Disordered" evidence="1">
    <location>
        <begin position="35"/>
        <end position="62"/>
    </location>
</feature>
<proteinExistence type="predicted"/>
<protein>
    <recommendedName>
        <fullName evidence="5">DUF3761 domain-containing protein</fullName>
    </recommendedName>
</protein>
<comment type="caution">
    <text evidence="3">The sequence shown here is derived from an EMBL/GenBank/DDBJ whole genome shotgun (WGS) entry which is preliminary data.</text>
</comment>
<gene>
    <name evidence="3" type="ORF">Sviol_62980</name>
</gene>
<sequence length="166" mass="16775">MANGHGARAAGITVAVSVLSGVVIIALGGAQPYAASTDDQPQAAYSAPPAAPTPKPSYTCPDDSRVDDVIWCIGRTSTRSPAAPPPRATYSPRYTPDPDSAPPVVSSVPAGGGSLCGDGTFSGASGQGACSWHKGVVKPPKVPKLPKAPPLKLPKAPPHIKVPKLR</sequence>
<feature type="compositionally biased region" description="Low complexity" evidence="1">
    <location>
        <begin position="88"/>
        <end position="107"/>
    </location>
</feature>
<feature type="transmembrane region" description="Helical" evidence="2">
    <location>
        <begin position="12"/>
        <end position="34"/>
    </location>
</feature>
<keyword evidence="4" id="KW-1185">Reference proteome</keyword>
<evidence type="ECO:0000256" key="2">
    <source>
        <dbReference type="SAM" id="Phobius"/>
    </source>
</evidence>
<accession>A0ABQ3QXA9</accession>
<feature type="compositionally biased region" description="Pro residues" evidence="1">
    <location>
        <begin position="140"/>
        <end position="157"/>
    </location>
</feature>
<feature type="region of interest" description="Disordered" evidence="1">
    <location>
        <begin position="75"/>
        <end position="107"/>
    </location>
</feature>
<evidence type="ECO:0000313" key="4">
    <source>
        <dbReference type="Proteomes" id="UP001050808"/>
    </source>
</evidence>